<dbReference type="Gramene" id="KQL05206">
    <property type="protein sequence ID" value="KQL05206"/>
    <property type="gene ID" value="SETIT_004201mg"/>
</dbReference>
<protein>
    <submittedName>
        <fullName evidence="1">Uncharacterized protein</fullName>
    </submittedName>
</protein>
<dbReference type="HOGENOM" id="CLU_1754474_0_0_1"/>
<dbReference type="InParanoid" id="K3XQL5"/>
<keyword evidence="2" id="KW-1185">Reference proteome</keyword>
<dbReference type="EnsemblPlants" id="KQL05206">
    <property type="protein sequence ID" value="KQL05206"/>
    <property type="gene ID" value="SETIT_004201mg"/>
</dbReference>
<dbReference type="AlphaFoldDB" id="K3XQL5"/>
<organism evidence="1 2">
    <name type="scientific">Setaria italica</name>
    <name type="common">Foxtail millet</name>
    <name type="synonym">Panicum italicum</name>
    <dbReference type="NCBI Taxonomy" id="4555"/>
    <lineage>
        <taxon>Eukaryota</taxon>
        <taxon>Viridiplantae</taxon>
        <taxon>Streptophyta</taxon>
        <taxon>Embryophyta</taxon>
        <taxon>Tracheophyta</taxon>
        <taxon>Spermatophyta</taxon>
        <taxon>Magnoliopsida</taxon>
        <taxon>Liliopsida</taxon>
        <taxon>Poales</taxon>
        <taxon>Poaceae</taxon>
        <taxon>PACMAD clade</taxon>
        <taxon>Panicoideae</taxon>
        <taxon>Panicodae</taxon>
        <taxon>Paniceae</taxon>
        <taxon>Cenchrinae</taxon>
        <taxon>Setaria</taxon>
    </lineage>
</organism>
<dbReference type="eggNOG" id="ENOG502R1V4">
    <property type="taxonomic scope" value="Eukaryota"/>
</dbReference>
<name>K3XQL5_SETIT</name>
<reference evidence="2" key="1">
    <citation type="journal article" date="2012" name="Nat. Biotechnol.">
        <title>Reference genome sequence of the model plant Setaria.</title>
        <authorList>
            <person name="Bennetzen J.L."/>
            <person name="Schmutz J."/>
            <person name="Wang H."/>
            <person name="Percifield R."/>
            <person name="Hawkins J."/>
            <person name="Pontaroli A.C."/>
            <person name="Estep M."/>
            <person name="Feng L."/>
            <person name="Vaughn J.N."/>
            <person name="Grimwood J."/>
            <person name="Jenkins J."/>
            <person name="Barry K."/>
            <person name="Lindquist E."/>
            <person name="Hellsten U."/>
            <person name="Deshpande S."/>
            <person name="Wang X."/>
            <person name="Wu X."/>
            <person name="Mitros T."/>
            <person name="Triplett J."/>
            <person name="Yang X."/>
            <person name="Ye C.Y."/>
            <person name="Mauro-Herrera M."/>
            <person name="Wang L."/>
            <person name="Li P."/>
            <person name="Sharma M."/>
            <person name="Sharma R."/>
            <person name="Ronald P.C."/>
            <person name="Panaud O."/>
            <person name="Kellogg E.A."/>
            <person name="Brutnell T.P."/>
            <person name="Doust A.N."/>
            <person name="Tuskan G.A."/>
            <person name="Rokhsar D."/>
            <person name="Devos K.M."/>
        </authorList>
    </citation>
    <scope>NUCLEOTIDE SEQUENCE [LARGE SCALE GENOMIC DNA]</scope>
    <source>
        <strain evidence="2">cv. Yugu1</strain>
    </source>
</reference>
<evidence type="ECO:0000313" key="2">
    <source>
        <dbReference type="Proteomes" id="UP000004995"/>
    </source>
</evidence>
<reference evidence="1" key="2">
    <citation type="submission" date="2018-08" db="UniProtKB">
        <authorList>
            <consortium name="EnsemblPlants"/>
        </authorList>
    </citation>
    <scope>IDENTIFICATION</scope>
    <source>
        <strain evidence="1">Yugu1</strain>
    </source>
</reference>
<dbReference type="Proteomes" id="UP000004995">
    <property type="component" value="Unassembled WGS sequence"/>
</dbReference>
<dbReference type="EMBL" id="AGNK02003010">
    <property type="status" value="NOT_ANNOTATED_CDS"/>
    <property type="molecule type" value="Genomic_DNA"/>
</dbReference>
<accession>K3XQL5</accession>
<sequence length="149" mass="16516">PGVVLPVKSTNSFIVLLIGTQESRVTGGNATSRLLGSDTVSSSRNPHGTPTFSFPFVRKNGILWENRSSSLDVPTSHRQFIISPFILLIVCCIMLQPSELNSEVGSIKTSYSSIISWHGIKVVIKYPYLINCKQIDIPALIKVKKFWVR</sequence>
<proteinExistence type="predicted"/>
<evidence type="ECO:0000313" key="1">
    <source>
        <dbReference type="EnsemblPlants" id="KQL05206"/>
    </source>
</evidence>